<feature type="region of interest" description="Disordered" evidence="1">
    <location>
        <begin position="862"/>
        <end position="883"/>
    </location>
</feature>
<reference evidence="4" key="1">
    <citation type="journal article" date="2020" name="mSystems">
        <title>Genome- and Community-Level Interaction Insights into Carbon Utilization and Element Cycling Functions of Hydrothermarchaeota in Hydrothermal Sediment.</title>
        <authorList>
            <person name="Zhou Z."/>
            <person name="Liu Y."/>
            <person name="Xu W."/>
            <person name="Pan J."/>
            <person name="Luo Z.H."/>
            <person name="Li M."/>
        </authorList>
    </citation>
    <scope>NUCLEOTIDE SEQUENCE [LARGE SCALE GENOMIC DNA]</scope>
    <source>
        <strain evidence="4">HyVt-456</strain>
    </source>
</reference>
<protein>
    <submittedName>
        <fullName evidence="4">T9SS type A sorting domain-containing protein</fullName>
    </submittedName>
</protein>
<evidence type="ECO:0000256" key="1">
    <source>
        <dbReference type="SAM" id="MobiDB-lite"/>
    </source>
</evidence>
<comment type="caution">
    <text evidence="4">The sequence shown here is derived from an EMBL/GenBank/DDBJ whole genome shotgun (WGS) entry which is preliminary data.</text>
</comment>
<organism evidence="4">
    <name type="scientific">Caldithrix abyssi</name>
    <dbReference type="NCBI Taxonomy" id="187145"/>
    <lineage>
        <taxon>Bacteria</taxon>
        <taxon>Pseudomonadati</taxon>
        <taxon>Calditrichota</taxon>
        <taxon>Calditrichia</taxon>
        <taxon>Calditrichales</taxon>
        <taxon>Calditrichaceae</taxon>
        <taxon>Caldithrix</taxon>
    </lineage>
</organism>
<dbReference type="EMBL" id="DRLD01000078">
    <property type="protein sequence ID" value="HED09632.1"/>
    <property type="molecule type" value="Genomic_DNA"/>
</dbReference>
<sequence>MSFNLIRQSLLLILLATGMTFAVNNGFTKVDYKGAFGLTNWAANWTALQSYGILKTPSPAVNTVTVSDDDIVSGNSYYWTADNTYLLDGKVFIEDGATLYIEAGTVIKGKPGSGEQASALIVARGAKIYAEGTADRPIIFTSESDDVNNPIDVAYDTQGLWGGLIVLGKATINVVGGENNIEGIPTTEPRGLYGGNDDDDDSGVIRYVSIRHGGAEIGEGNEINGLTMGGVGRGTTIEYVEVYANKDDGFEWFGGTVNAKHLIAAFCGDDGFDMDEGYRGKLQFVFAIQHPDFGNYCGEHDGAPKSDVAAEPKAYAQVYNATYLGSGKTSSNGDQVAVLRLRENWGGYYRNSIFGDYNGYGVRIDDKTSPDSRTRLEAGELLLENNIWFDLNGYTLADSVGMESYTQAYLQNSANGNVESDPLFSGIGRSQAALLDPRVSIDGPAFTDLASYPAGDDFFTHVQYKGAFGATNWAAGWTALSAYGVMKSPVEPGQQTVTVSDGDIQAGGTYVWTADKTYLLDGKVFVDAGATLYIEAGTVIKGKPGSGEQASALIVARGAKIYAEGTADRPIIFTSESDDVNNPIDVAYDTQGLWGGLIILGKATINVVGGENNIEGIPTTEPRGLYGGNDDDDDSGVIRYVSIRHGGAEIGEGNEINGLTMGGVGRGTTIEYVEVYANKDDGFEWFGGTVNGHHLIAAFCADDGFDMDEGLRNRLQFTFVIQHPDFGNYCGEHDGAPKSDVAAKPRAYPVTYNATFLGSGRTSSNGDQKAVFRLRENWGGVYNNSIFGDYNGYGITMDDKTSPDSRGRLDAGEITFHNNIWFNVGSYSIDDSIGRYDYVQNYLQNSANGNVDAASPSTLLNGIGRDQSGALDPRPQPGGEAYGNTTAYDDYITSIERDVPAAVPGNYILEQNYPNPFNPGTTIRFELPQSGPVKLTVYSLTGQKVATLVNGVYPAGRYNVSWDASQLASGMYIYRLVSRQAVISKRMLLIK</sequence>
<dbReference type="Pfam" id="PF18962">
    <property type="entry name" value="Por_Secre_tail"/>
    <property type="match status" value="1"/>
</dbReference>
<dbReference type="AlphaFoldDB" id="A0A7V1PUH2"/>
<dbReference type="PANTHER" id="PTHR41339:SF1">
    <property type="entry name" value="SECRETED PROTEIN"/>
    <property type="match status" value="1"/>
</dbReference>
<dbReference type="Gene3D" id="2.60.40.4070">
    <property type="match status" value="1"/>
</dbReference>
<feature type="chain" id="PRO_5031512764" evidence="2">
    <location>
        <begin position="23"/>
        <end position="991"/>
    </location>
</feature>
<feature type="signal peptide" evidence="2">
    <location>
        <begin position="1"/>
        <end position="22"/>
    </location>
</feature>
<accession>A0A7V1PUH2</accession>
<gene>
    <name evidence="4" type="ORF">ENJ10_03005</name>
</gene>
<keyword evidence="2" id="KW-0732">Signal</keyword>
<proteinExistence type="predicted"/>
<feature type="domain" description="Secretion system C-terminal sorting" evidence="3">
    <location>
        <begin position="913"/>
        <end position="986"/>
    </location>
</feature>
<name>A0A7V1PUH2_CALAY</name>
<dbReference type="InterPro" id="IPR026444">
    <property type="entry name" value="Secre_tail"/>
</dbReference>
<dbReference type="NCBIfam" id="TIGR04183">
    <property type="entry name" value="Por_Secre_tail"/>
    <property type="match status" value="1"/>
</dbReference>
<evidence type="ECO:0000313" key="4">
    <source>
        <dbReference type="EMBL" id="HED09632.1"/>
    </source>
</evidence>
<dbReference type="PANTHER" id="PTHR41339">
    <property type="entry name" value="LIPL48"/>
    <property type="match status" value="1"/>
</dbReference>
<evidence type="ECO:0000259" key="3">
    <source>
        <dbReference type="Pfam" id="PF18962"/>
    </source>
</evidence>
<evidence type="ECO:0000256" key="2">
    <source>
        <dbReference type="SAM" id="SignalP"/>
    </source>
</evidence>
<dbReference type="Proteomes" id="UP000886005">
    <property type="component" value="Unassembled WGS sequence"/>
</dbReference>